<name>A0AAV7IQ18_COTGL</name>
<evidence type="ECO:0000313" key="2">
    <source>
        <dbReference type="Proteomes" id="UP000826195"/>
    </source>
</evidence>
<gene>
    <name evidence="1" type="ORF">KQX54_004692</name>
</gene>
<reference evidence="1 2" key="1">
    <citation type="journal article" date="2021" name="J. Hered.">
        <title>A chromosome-level genome assembly of the parasitoid wasp, Cotesia glomerata (Hymenoptera: Braconidae).</title>
        <authorList>
            <person name="Pinto B.J."/>
            <person name="Weis J.J."/>
            <person name="Gamble T."/>
            <person name="Ode P.J."/>
            <person name="Paul R."/>
            <person name="Zaspel J.M."/>
        </authorList>
    </citation>
    <scope>NUCLEOTIDE SEQUENCE [LARGE SCALE GENOMIC DNA]</scope>
    <source>
        <strain evidence="1">CgM1</strain>
    </source>
</reference>
<dbReference type="Proteomes" id="UP000826195">
    <property type="component" value="Unassembled WGS sequence"/>
</dbReference>
<sequence length="73" mass="8380">MTSAAVRKYLAARNDQALEDDLTLDDLEKIGTLLSPEELAIIHDALLKLMMEKMETLEKPQIFHKRSFQVHVD</sequence>
<protein>
    <submittedName>
        <fullName evidence="1">Uncharacterized protein</fullName>
    </submittedName>
</protein>
<comment type="caution">
    <text evidence="1">The sequence shown here is derived from an EMBL/GenBank/DDBJ whole genome shotgun (WGS) entry which is preliminary data.</text>
</comment>
<dbReference type="AlphaFoldDB" id="A0AAV7IQ18"/>
<keyword evidence="2" id="KW-1185">Reference proteome</keyword>
<dbReference type="EMBL" id="JAHXZJ010000001">
    <property type="protein sequence ID" value="KAH0566838.1"/>
    <property type="molecule type" value="Genomic_DNA"/>
</dbReference>
<evidence type="ECO:0000313" key="1">
    <source>
        <dbReference type="EMBL" id="KAH0566838.1"/>
    </source>
</evidence>
<organism evidence="1 2">
    <name type="scientific">Cotesia glomerata</name>
    <name type="common">Lepidopteran parasitic wasp</name>
    <name type="synonym">Apanteles glomeratus</name>
    <dbReference type="NCBI Taxonomy" id="32391"/>
    <lineage>
        <taxon>Eukaryota</taxon>
        <taxon>Metazoa</taxon>
        <taxon>Ecdysozoa</taxon>
        <taxon>Arthropoda</taxon>
        <taxon>Hexapoda</taxon>
        <taxon>Insecta</taxon>
        <taxon>Pterygota</taxon>
        <taxon>Neoptera</taxon>
        <taxon>Endopterygota</taxon>
        <taxon>Hymenoptera</taxon>
        <taxon>Apocrita</taxon>
        <taxon>Ichneumonoidea</taxon>
        <taxon>Braconidae</taxon>
        <taxon>Microgastrinae</taxon>
        <taxon>Cotesia</taxon>
    </lineage>
</organism>
<proteinExistence type="predicted"/>
<accession>A0AAV7IQ18</accession>